<dbReference type="InterPro" id="IPR000743">
    <property type="entry name" value="Glyco_hydro_28"/>
</dbReference>
<evidence type="ECO:0000313" key="7">
    <source>
        <dbReference type="EMBL" id="GIH17847.1"/>
    </source>
</evidence>
<dbReference type="InterPro" id="IPR024535">
    <property type="entry name" value="RHGA/B-epi-like_pectate_lyase"/>
</dbReference>
<dbReference type="Gene3D" id="2.160.20.10">
    <property type="entry name" value="Single-stranded right-handed beta-helix, Pectin lyase-like"/>
    <property type="match status" value="1"/>
</dbReference>
<dbReference type="PANTHER" id="PTHR31339:SF9">
    <property type="entry name" value="PLASMIN AND FIBRONECTIN-BINDING PROTEIN A"/>
    <property type="match status" value="1"/>
</dbReference>
<sequence>MGVWSRRRFVTWGTAGAAGAALPLIGAGPAVAGPAGAADGPGGPGGPGRVFDVRSFGAKGDGVTIDTDAINQAIETAASQGTNGQDADGGPGGTVYFPAGVYASYSVHLKSNVALYLAQNATLLGAAPAGGKGYDPAEPGAGNPYQDFGHSHWHNSLIWGEGLENITICGPGTIDGKGLLSGGSQESAPLQGNKAIALKLCRNVTIRDITMVNGGHFCILPTGVDNFRIDSLVIDTNRDGIDIDCCKNVRISNTTVNSPNDDAIVLKSSYALNEVRDTENVTIDNCMVSGYDLGTLVDGTYKTGAYGRTGRIKCGTESNGGFKNIAISNIIFEYCRGLALESVDGGQLEDVTVSNITMRNVQMPLFLRLGARMRGPEGLSVGALRRVSISNVIAHNADPRYPSTIAGIPGHNVSDVRISDVRHHLVGGLSMGDAVADPPELEDAYPEPTMFGTLPAYGFYIRHASGITMDNVEVRYETKDTRPAFVLDDVADADFHHSRADKAQGTPSFVLDDVDGFILTTSRPVGDKRLGQVKHKEL</sequence>
<evidence type="ECO:0000256" key="3">
    <source>
        <dbReference type="ARBA" id="ARBA00023295"/>
    </source>
</evidence>
<dbReference type="Pfam" id="PF00295">
    <property type="entry name" value="Glyco_hydro_28"/>
    <property type="match status" value="1"/>
</dbReference>
<dbReference type="EMBL" id="BONZ01000058">
    <property type="protein sequence ID" value="GIH17847.1"/>
    <property type="molecule type" value="Genomic_DNA"/>
</dbReference>
<protein>
    <submittedName>
        <fullName evidence="7">Exo-poly-alpha-D-galacturonosidase</fullName>
    </submittedName>
</protein>
<dbReference type="PROSITE" id="PS51318">
    <property type="entry name" value="TAT"/>
    <property type="match status" value="1"/>
</dbReference>
<dbReference type="Proteomes" id="UP000642748">
    <property type="component" value="Unassembled WGS sequence"/>
</dbReference>
<keyword evidence="8" id="KW-1185">Reference proteome</keyword>
<dbReference type="RefSeq" id="WP_239134035.1">
    <property type="nucleotide sequence ID" value="NZ_BONZ01000058.1"/>
</dbReference>
<comment type="similarity">
    <text evidence="1 4">Belongs to the glycosyl hydrolase 28 family.</text>
</comment>
<comment type="caution">
    <text evidence="7">The sequence shown here is derived from an EMBL/GenBank/DDBJ whole genome shotgun (WGS) entry which is preliminary data.</text>
</comment>
<reference evidence="7" key="1">
    <citation type="submission" date="2021-01" db="EMBL/GenBank/DDBJ databases">
        <title>Whole genome shotgun sequence of Rugosimonospora africana NBRC 104875.</title>
        <authorList>
            <person name="Komaki H."/>
            <person name="Tamura T."/>
        </authorList>
    </citation>
    <scope>NUCLEOTIDE SEQUENCE</scope>
    <source>
        <strain evidence="7">NBRC 104875</strain>
    </source>
</reference>
<evidence type="ECO:0000256" key="5">
    <source>
        <dbReference type="SAM" id="SignalP"/>
    </source>
</evidence>
<feature type="domain" description="Rhamnogalacturonase A/B/Epimerase-like pectate lyase" evidence="6">
    <location>
        <begin position="51"/>
        <end position="115"/>
    </location>
</feature>
<dbReference type="SMART" id="SM00710">
    <property type="entry name" value="PbH1"/>
    <property type="match status" value="7"/>
</dbReference>
<dbReference type="GO" id="GO:0005975">
    <property type="term" value="P:carbohydrate metabolic process"/>
    <property type="evidence" value="ECO:0007669"/>
    <property type="project" value="InterPro"/>
</dbReference>
<gene>
    <name evidence="7" type="ORF">Raf01_60190</name>
</gene>
<dbReference type="PANTHER" id="PTHR31339">
    <property type="entry name" value="PECTIN LYASE-RELATED"/>
    <property type="match status" value="1"/>
</dbReference>
<keyword evidence="2 4" id="KW-0378">Hydrolase</keyword>
<dbReference type="GO" id="GO:0004650">
    <property type="term" value="F:polygalacturonase activity"/>
    <property type="evidence" value="ECO:0007669"/>
    <property type="project" value="InterPro"/>
</dbReference>
<name>A0A8J3VSY3_9ACTN</name>
<dbReference type="Pfam" id="PF12708">
    <property type="entry name" value="Pect-lyase_RHGA_epim"/>
    <property type="match status" value="1"/>
</dbReference>
<evidence type="ECO:0000259" key="6">
    <source>
        <dbReference type="Pfam" id="PF12708"/>
    </source>
</evidence>
<organism evidence="7 8">
    <name type="scientific">Rugosimonospora africana</name>
    <dbReference type="NCBI Taxonomy" id="556532"/>
    <lineage>
        <taxon>Bacteria</taxon>
        <taxon>Bacillati</taxon>
        <taxon>Actinomycetota</taxon>
        <taxon>Actinomycetes</taxon>
        <taxon>Micromonosporales</taxon>
        <taxon>Micromonosporaceae</taxon>
        <taxon>Rugosimonospora</taxon>
    </lineage>
</organism>
<dbReference type="AlphaFoldDB" id="A0A8J3VSY3"/>
<evidence type="ECO:0000256" key="1">
    <source>
        <dbReference type="ARBA" id="ARBA00008834"/>
    </source>
</evidence>
<dbReference type="InterPro" id="IPR006626">
    <property type="entry name" value="PbH1"/>
</dbReference>
<dbReference type="SUPFAM" id="SSF51126">
    <property type="entry name" value="Pectin lyase-like"/>
    <property type="match status" value="1"/>
</dbReference>
<dbReference type="InterPro" id="IPR051801">
    <property type="entry name" value="GH28_Enzymes"/>
</dbReference>
<feature type="chain" id="PRO_5039454263" evidence="5">
    <location>
        <begin position="33"/>
        <end position="538"/>
    </location>
</feature>
<evidence type="ECO:0000313" key="8">
    <source>
        <dbReference type="Proteomes" id="UP000642748"/>
    </source>
</evidence>
<feature type="signal peptide" evidence="5">
    <location>
        <begin position="1"/>
        <end position="32"/>
    </location>
</feature>
<dbReference type="InterPro" id="IPR011050">
    <property type="entry name" value="Pectin_lyase_fold/virulence"/>
</dbReference>
<keyword evidence="5" id="KW-0732">Signal</keyword>
<accession>A0A8J3VSY3</accession>
<evidence type="ECO:0000256" key="2">
    <source>
        <dbReference type="ARBA" id="ARBA00022801"/>
    </source>
</evidence>
<dbReference type="InterPro" id="IPR006311">
    <property type="entry name" value="TAT_signal"/>
</dbReference>
<dbReference type="InterPro" id="IPR012334">
    <property type="entry name" value="Pectin_lyas_fold"/>
</dbReference>
<keyword evidence="3 4" id="KW-0326">Glycosidase</keyword>
<proteinExistence type="inferred from homology"/>
<evidence type="ECO:0000256" key="4">
    <source>
        <dbReference type="RuleBase" id="RU361169"/>
    </source>
</evidence>